<proteinExistence type="inferred from homology"/>
<dbReference type="Pfam" id="PF03803">
    <property type="entry name" value="Scramblase"/>
    <property type="match status" value="1"/>
</dbReference>
<dbReference type="EMBL" id="OUUW01000001">
    <property type="protein sequence ID" value="SPP73975.1"/>
    <property type="molecule type" value="Genomic_DNA"/>
</dbReference>
<dbReference type="OrthoDB" id="444338at2759"/>
<comment type="function">
    <text evidence="2">May mediate accelerated ATP-independent bidirectional transbilayer migration of phospholipids upon binding calcium ions that results in a loss of phospholipid asymmetry in the plasma membrane.</text>
</comment>
<evidence type="ECO:0000256" key="1">
    <source>
        <dbReference type="ARBA" id="ARBA00005350"/>
    </source>
</evidence>
<evidence type="ECO:0000313" key="3">
    <source>
        <dbReference type="EMBL" id="SPP73975.1"/>
    </source>
</evidence>
<protein>
    <recommendedName>
        <fullName evidence="2">Phospholipid scramblase</fullName>
    </recommendedName>
</protein>
<keyword evidence="2" id="KW-0564">Palmitate</keyword>
<gene>
    <name evidence="3" type="ORF">DGUA_6G001545</name>
</gene>
<name>A0A3B0J034_DROGU</name>
<organism evidence="3 4">
    <name type="scientific">Drosophila guanche</name>
    <name type="common">Fruit fly</name>
    <dbReference type="NCBI Taxonomy" id="7266"/>
    <lineage>
        <taxon>Eukaryota</taxon>
        <taxon>Metazoa</taxon>
        <taxon>Ecdysozoa</taxon>
        <taxon>Arthropoda</taxon>
        <taxon>Hexapoda</taxon>
        <taxon>Insecta</taxon>
        <taxon>Pterygota</taxon>
        <taxon>Neoptera</taxon>
        <taxon>Endopterygota</taxon>
        <taxon>Diptera</taxon>
        <taxon>Brachycera</taxon>
        <taxon>Muscomorpha</taxon>
        <taxon>Ephydroidea</taxon>
        <taxon>Drosophilidae</taxon>
        <taxon>Drosophila</taxon>
        <taxon>Sophophora</taxon>
    </lineage>
</organism>
<comment type="cofactor">
    <cofactor evidence="2">
        <name>Ca(2+)</name>
        <dbReference type="ChEBI" id="CHEBI:29108"/>
    </cofactor>
</comment>
<accession>A0A3B0J034</accession>
<dbReference type="GO" id="GO:0005886">
    <property type="term" value="C:plasma membrane"/>
    <property type="evidence" value="ECO:0007669"/>
    <property type="project" value="TreeGrafter"/>
</dbReference>
<dbReference type="InterPro" id="IPR005552">
    <property type="entry name" value="Scramblase"/>
</dbReference>
<comment type="similarity">
    <text evidence="1 2">Belongs to the phospholipid scramblase family.</text>
</comment>
<dbReference type="Proteomes" id="UP000268350">
    <property type="component" value="Unassembled WGS sequence"/>
</dbReference>
<keyword evidence="2" id="KW-0449">Lipoprotein</keyword>
<evidence type="ECO:0000313" key="4">
    <source>
        <dbReference type="Proteomes" id="UP000268350"/>
    </source>
</evidence>
<keyword evidence="2" id="KW-0106">Calcium</keyword>
<dbReference type="PANTHER" id="PTHR23248:SF4">
    <property type="entry name" value="PHOSPHOLIPID SCRAMBLASE"/>
    <property type="match status" value="1"/>
</dbReference>
<dbReference type="AlphaFoldDB" id="A0A3B0J034"/>
<dbReference type="PANTHER" id="PTHR23248">
    <property type="entry name" value="PHOSPHOLIPID SCRAMBLASE-RELATED"/>
    <property type="match status" value="1"/>
</dbReference>
<evidence type="ECO:0000256" key="2">
    <source>
        <dbReference type="RuleBase" id="RU363116"/>
    </source>
</evidence>
<keyword evidence="4" id="KW-1185">Reference proteome</keyword>
<sequence>MVTRCSARLLVNSIDMHDVCIQWYCCDLSIFEIYKYGHTGHGKLSLRILAVEARVVFRINLKTAFTMLQNDAVRTLQYDSEIRVAQQQSPTEPRVYDSHISITSQPRPGSEAPRIPLPTVTGSRTFMPLSGYDCLADLPSVHIEQTFELNESLTAVSSENRYVVRSPLGDAVFAASESSTENNRLLWGAGRPFQMHLLDKTHQEALVFRKKFALGSMCCQAKSLEIWIPPGNVLGRVVQSPTFMQPEFFIEDGNTGQPVFCVEGPANSGFCCFCLPKECYFKVHSGGNLRASIDHKWMASKSQYTTNIYYSDAKLTAKERALILGSAFLLEYMYFQTRF</sequence>
<dbReference type="GO" id="GO:0017128">
    <property type="term" value="F:phospholipid scramblase activity"/>
    <property type="evidence" value="ECO:0007669"/>
    <property type="project" value="InterPro"/>
</dbReference>
<reference evidence="4" key="1">
    <citation type="submission" date="2018-01" db="EMBL/GenBank/DDBJ databases">
        <authorList>
            <person name="Alioto T."/>
            <person name="Alioto T."/>
        </authorList>
    </citation>
    <scope>NUCLEOTIDE SEQUENCE [LARGE SCALE GENOMIC DNA]</scope>
</reference>